<evidence type="ECO:0000313" key="1">
    <source>
        <dbReference type="EMBL" id="MBV3407312.1"/>
    </source>
</evidence>
<sequence>MKKNKILAGLVAMLPFVTSCDNHTFEDYSWHSWAPGMVYCTNGDVVTYEKCMADGNVPEAVLFYVDKNDETSGIAYAVSLKEYEGKAFSDPDTTYFVQGTSANIVQYDGETNTTSLRYNQIASPLAKSVNPKYYVPSVAEMYRLYVARDVVNTTISKCNGDVLPINNESCWYWTSTECEDAQTDRAWRYSLYSGRFESADKHFEYPFRPIMLIRLNNAEK</sequence>
<dbReference type="AlphaFoldDB" id="A0AAW4N794"/>
<dbReference type="EMBL" id="JAHOEP010000005">
    <property type="protein sequence ID" value="MBV3407312.1"/>
    <property type="molecule type" value="Genomic_DNA"/>
</dbReference>
<dbReference type="Proteomes" id="UP001196316">
    <property type="component" value="Unassembled WGS sequence"/>
</dbReference>
<gene>
    <name evidence="1" type="ORF">KSW80_02625</name>
</gene>
<organism evidence="1 2">
    <name type="scientific">Segatella copri</name>
    <dbReference type="NCBI Taxonomy" id="165179"/>
    <lineage>
        <taxon>Bacteria</taxon>
        <taxon>Pseudomonadati</taxon>
        <taxon>Bacteroidota</taxon>
        <taxon>Bacteroidia</taxon>
        <taxon>Bacteroidales</taxon>
        <taxon>Prevotellaceae</taxon>
        <taxon>Segatella</taxon>
    </lineage>
</organism>
<reference evidence="1" key="1">
    <citation type="submission" date="2021-06" db="EMBL/GenBank/DDBJ databases">
        <title>Collection of gut derived symbiotic bacterial strains cultured from healthy donors.</title>
        <authorList>
            <person name="Lin H."/>
            <person name="Littmann E."/>
            <person name="Pamer E.G."/>
        </authorList>
    </citation>
    <scope>NUCLEOTIDE SEQUENCE</scope>
    <source>
        <strain evidence="1">MSK.21.60</strain>
    </source>
</reference>
<protein>
    <submittedName>
        <fullName evidence="1">DUF1566 domain-containing protein</fullName>
    </submittedName>
</protein>
<comment type="caution">
    <text evidence="1">The sequence shown here is derived from an EMBL/GenBank/DDBJ whole genome shotgun (WGS) entry which is preliminary data.</text>
</comment>
<dbReference type="RefSeq" id="WP_217326129.1">
    <property type="nucleotide sequence ID" value="NZ_JAHOEK010000005.1"/>
</dbReference>
<evidence type="ECO:0000313" key="2">
    <source>
        <dbReference type="Proteomes" id="UP001196316"/>
    </source>
</evidence>
<accession>A0AAW4N794</accession>
<name>A0AAW4N794_9BACT</name>
<dbReference type="PROSITE" id="PS51257">
    <property type="entry name" value="PROKAR_LIPOPROTEIN"/>
    <property type="match status" value="1"/>
</dbReference>
<proteinExistence type="predicted"/>